<keyword evidence="4" id="KW-1185">Reference proteome</keyword>
<dbReference type="RefSeq" id="WP_308985723.1">
    <property type="nucleotide sequence ID" value="NZ_JARXIC010000021.1"/>
</dbReference>
<dbReference type="Gene3D" id="3.30.950.30">
    <property type="entry name" value="Schlafen, AAA domain"/>
    <property type="match status" value="1"/>
</dbReference>
<evidence type="ECO:0000256" key="1">
    <source>
        <dbReference type="SAM" id="Phobius"/>
    </source>
</evidence>
<organism evidence="3 4">
    <name type="scientific">Thalassobacterium sedimentorum</name>
    <dbReference type="NCBI Taxonomy" id="3041258"/>
    <lineage>
        <taxon>Bacteria</taxon>
        <taxon>Pseudomonadati</taxon>
        <taxon>Verrucomicrobiota</taxon>
        <taxon>Opitutia</taxon>
        <taxon>Puniceicoccales</taxon>
        <taxon>Coraliomargaritaceae</taxon>
        <taxon>Thalassobacterium</taxon>
    </lineage>
</organism>
<feature type="transmembrane region" description="Helical" evidence="1">
    <location>
        <begin position="68"/>
        <end position="89"/>
    </location>
</feature>
<keyword evidence="1" id="KW-1133">Transmembrane helix</keyword>
<dbReference type="InterPro" id="IPR007421">
    <property type="entry name" value="Schlafen_AlbA_2_dom"/>
</dbReference>
<comment type="caution">
    <text evidence="3">The sequence shown here is derived from an EMBL/GenBank/DDBJ whole genome shotgun (WGS) entry which is preliminary data.</text>
</comment>
<dbReference type="Pfam" id="PF04326">
    <property type="entry name" value="SLFN_AlbA_2"/>
    <property type="match status" value="1"/>
</dbReference>
<dbReference type="EMBL" id="JARXIC010000021">
    <property type="protein sequence ID" value="MDQ8195267.1"/>
    <property type="molecule type" value="Genomic_DNA"/>
</dbReference>
<dbReference type="PANTHER" id="PTHR30595">
    <property type="entry name" value="GLPR-RELATED TRANSCRIPTIONAL REPRESSOR"/>
    <property type="match status" value="1"/>
</dbReference>
<keyword evidence="1" id="KW-0472">Membrane</keyword>
<keyword evidence="3" id="KW-0547">Nucleotide-binding</keyword>
<evidence type="ECO:0000313" key="3">
    <source>
        <dbReference type="EMBL" id="MDQ8195267.1"/>
    </source>
</evidence>
<dbReference type="Proteomes" id="UP001243717">
    <property type="component" value="Unassembled WGS sequence"/>
</dbReference>
<feature type="transmembrane region" description="Helical" evidence="1">
    <location>
        <begin position="12"/>
        <end position="36"/>
    </location>
</feature>
<proteinExistence type="predicted"/>
<gene>
    <name evidence="3" type="ORF">QEH59_12580</name>
</gene>
<evidence type="ECO:0000259" key="2">
    <source>
        <dbReference type="Pfam" id="PF04326"/>
    </source>
</evidence>
<dbReference type="PANTHER" id="PTHR30595:SF6">
    <property type="entry name" value="SCHLAFEN ALBA-2 DOMAIN-CONTAINING PROTEIN"/>
    <property type="match status" value="1"/>
</dbReference>
<accession>A0ABU1AKD3</accession>
<reference evidence="3 4" key="1">
    <citation type="submission" date="2023-04" db="EMBL/GenBank/DDBJ databases">
        <title>A novel bacteria isolated from coastal sediment.</title>
        <authorList>
            <person name="Liu X.-J."/>
            <person name="Du Z.-J."/>
        </authorList>
    </citation>
    <scope>NUCLEOTIDE SEQUENCE [LARGE SCALE GENOMIC DNA]</scope>
    <source>
        <strain evidence="3 4">SDUM461004</strain>
    </source>
</reference>
<evidence type="ECO:0000313" key="4">
    <source>
        <dbReference type="Proteomes" id="UP001243717"/>
    </source>
</evidence>
<protein>
    <submittedName>
        <fullName evidence="3">ATP-binding protein</fullName>
    </submittedName>
</protein>
<keyword evidence="3" id="KW-0067">ATP-binding</keyword>
<name>A0ABU1AKD3_9BACT</name>
<dbReference type="GO" id="GO:0005524">
    <property type="term" value="F:ATP binding"/>
    <property type="evidence" value="ECO:0007669"/>
    <property type="project" value="UniProtKB-KW"/>
</dbReference>
<keyword evidence="1" id="KW-0812">Transmembrane</keyword>
<sequence length="269" mass="29855">MRSLIRYNNRAAYWGVYVRYGFLGALLLVLVVHPVLEVLHQLRLKDPLRFSWEAFVFQPILGALDDSAWPVTLAVGVVGIAVGCAFGALHLRAMKKPFENVPLLETTKDLDRYISGGEGEEVEFKSSLRWDRNLGKVNKALELVIAKTLCGMMNHDGGLLLIGVEDDGNIAGIEDDFKTLKHENWDGFHQRIIALASSNLGGQYVGLLRSHCVLAEGKAVAVIQVAPAPTPVFCKDGNAQRYYLRAGNTTRELDSREALEHAFEKRKNV</sequence>
<feature type="domain" description="Schlafen AlbA-2" evidence="2">
    <location>
        <begin position="118"/>
        <end position="253"/>
    </location>
</feature>
<dbReference type="InterPro" id="IPR038461">
    <property type="entry name" value="Schlafen_AlbA_2_dom_sf"/>
</dbReference>